<gene>
    <name evidence="6" type="ORF">K788_0003172</name>
</gene>
<dbReference type="RefSeq" id="WP_035989618.1">
    <property type="nucleotide sequence ID" value="NZ_CP012747.1"/>
</dbReference>
<feature type="domain" description="HTH lysR-type" evidence="5">
    <location>
        <begin position="6"/>
        <end position="63"/>
    </location>
</feature>
<organism evidence="6 7">
    <name type="scientific">Paraburkholderia caribensis MBA4</name>
    <dbReference type="NCBI Taxonomy" id="1323664"/>
    <lineage>
        <taxon>Bacteria</taxon>
        <taxon>Pseudomonadati</taxon>
        <taxon>Pseudomonadota</taxon>
        <taxon>Betaproteobacteria</taxon>
        <taxon>Burkholderiales</taxon>
        <taxon>Burkholderiaceae</taxon>
        <taxon>Paraburkholderia</taxon>
    </lineage>
</organism>
<dbReference type="SUPFAM" id="SSF46785">
    <property type="entry name" value="Winged helix' DNA-binding domain"/>
    <property type="match status" value="1"/>
</dbReference>
<dbReference type="Pfam" id="PF00126">
    <property type="entry name" value="HTH_1"/>
    <property type="match status" value="1"/>
</dbReference>
<dbReference type="InterPro" id="IPR036388">
    <property type="entry name" value="WH-like_DNA-bd_sf"/>
</dbReference>
<evidence type="ECO:0000256" key="4">
    <source>
        <dbReference type="ARBA" id="ARBA00023163"/>
    </source>
</evidence>
<dbReference type="Proteomes" id="UP000019146">
    <property type="component" value="Chromosome 2"/>
</dbReference>
<comment type="similarity">
    <text evidence="1">Belongs to the LysR transcriptional regulatory family.</text>
</comment>
<dbReference type="FunFam" id="1.10.10.10:FF:000001">
    <property type="entry name" value="LysR family transcriptional regulator"/>
    <property type="match status" value="1"/>
</dbReference>
<name>A0A0N7JUH5_9BURK</name>
<dbReference type="InterPro" id="IPR050950">
    <property type="entry name" value="HTH-type_LysR_regulators"/>
</dbReference>
<dbReference type="AlphaFoldDB" id="A0A0N7JUH5"/>
<dbReference type="Gene3D" id="3.40.190.290">
    <property type="match status" value="1"/>
</dbReference>
<dbReference type="PANTHER" id="PTHR30419:SF30">
    <property type="entry name" value="LYSR FAMILY TRANSCRIPTIONAL REGULATOR"/>
    <property type="match status" value="1"/>
</dbReference>
<dbReference type="PROSITE" id="PS50931">
    <property type="entry name" value="HTH_LYSR"/>
    <property type="match status" value="1"/>
</dbReference>
<dbReference type="PRINTS" id="PR00039">
    <property type="entry name" value="HTHLYSR"/>
</dbReference>
<dbReference type="InterPro" id="IPR005119">
    <property type="entry name" value="LysR_subst-bd"/>
</dbReference>
<reference evidence="6 7" key="1">
    <citation type="journal article" date="2014" name="Genome Announc.">
        <title>Draft Genome Sequence of the Haloacid-Degrading Burkholderia caribensis Strain MBA4.</title>
        <authorList>
            <person name="Pan Y."/>
            <person name="Kong K.F."/>
            <person name="Tsang J.S."/>
        </authorList>
    </citation>
    <scope>NUCLEOTIDE SEQUENCE [LARGE SCALE GENOMIC DNA]</scope>
    <source>
        <strain evidence="6 7">MBA4</strain>
    </source>
</reference>
<keyword evidence="3" id="KW-0238">DNA-binding</keyword>
<dbReference type="EMBL" id="CP012747">
    <property type="protein sequence ID" value="ALL66429.1"/>
    <property type="molecule type" value="Genomic_DNA"/>
</dbReference>
<evidence type="ECO:0000313" key="6">
    <source>
        <dbReference type="EMBL" id="ALL66429.1"/>
    </source>
</evidence>
<evidence type="ECO:0000256" key="1">
    <source>
        <dbReference type="ARBA" id="ARBA00009437"/>
    </source>
</evidence>
<dbReference type="Gene3D" id="1.10.10.10">
    <property type="entry name" value="Winged helix-like DNA-binding domain superfamily/Winged helix DNA-binding domain"/>
    <property type="match status" value="1"/>
</dbReference>
<evidence type="ECO:0000259" key="5">
    <source>
        <dbReference type="PROSITE" id="PS50931"/>
    </source>
</evidence>
<evidence type="ECO:0000313" key="7">
    <source>
        <dbReference type="Proteomes" id="UP000019146"/>
    </source>
</evidence>
<dbReference type="InterPro" id="IPR036390">
    <property type="entry name" value="WH_DNA-bd_sf"/>
</dbReference>
<dbReference type="SUPFAM" id="SSF53850">
    <property type="entry name" value="Periplasmic binding protein-like II"/>
    <property type="match status" value="1"/>
</dbReference>
<dbReference type="GeneID" id="69970391"/>
<dbReference type="GO" id="GO:0003700">
    <property type="term" value="F:DNA-binding transcription factor activity"/>
    <property type="evidence" value="ECO:0007669"/>
    <property type="project" value="InterPro"/>
</dbReference>
<keyword evidence="2" id="KW-0805">Transcription regulation</keyword>
<keyword evidence="4" id="KW-0804">Transcription</keyword>
<accession>A0A0N7JUH5</accession>
<dbReference type="InterPro" id="IPR000847">
    <property type="entry name" value="LysR_HTH_N"/>
</dbReference>
<dbReference type="PANTHER" id="PTHR30419">
    <property type="entry name" value="HTH-TYPE TRANSCRIPTIONAL REGULATOR YBHD"/>
    <property type="match status" value="1"/>
</dbReference>
<dbReference type="GO" id="GO:0005829">
    <property type="term" value="C:cytosol"/>
    <property type="evidence" value="ECO:0007669"/>
    <property type="project" value="TreeGrafter"/>
</dbReference>
<sequence length="311" mass="33978">MALTRITIRQFEAFLAIVDQNGIAAAAQRLGLTSSAVSQLLAELERELGFRLFDRTTRRVSLSTAGRDFLSSAESVLRHLRAAEQTASDIRNRAAGIVRVGAPLVLASTAIPFAIAGYATEKPKVVVRVVDTDVEQLVERVASGDVDLAVGPDRATGDRVQREPIFQSPWVLWCAEQHPLARKRRLRWQDLHGTPIIATGRDHEASVAQMLADQPSDARIAPVEVVDNVTTAFGLVAQGLAVTLAPLYVKPLAQTFGLVMRRVVEPETIREVCVYRPVDRSLSPPADGFAEFLGVCLKIWDRRTQSGIGVK</sequence>
<protein>
    <submittedName>
        <fullName evidence="6">Transcriptional regulatory protein</fullName>
    </submittedName>
</protein>
<dbReference type="Pfam" id="PF03466">
    <property type="entry name" value="LysR_substrate"/>
    <property type="match status" value="1"/>
</dbReference>
<dbReference type="KEGG" id="bcai:K788_0003172"/>
<evidence type="ECO:0000256" key="2">
    <source>
        <dbReference type="ARBA" id="ARBA00023015"/>
    </source>
</evidence>
<dbReference type="GO" id="GO:0003677">
    <property type="term" value="F:DNA binding"/>
    <property type="evidence" value="ECO:0007669"/>
    <property type="project" value="UniProtKB-KW"/>
</dbReference>
<evidence type="ECO:0000256" key="3">
    <source>
        <dbReference type="ARBA" id="ARBA00023125"/>
    </source>
</evidence>
<proteinExistence type="inferred from homology"/>